<dbReference type="GO" id="GO:0005829">
    <property type="term" value="C:cytosol"/>
    <property type="evidence" value="ECO:0007669"/>
    <property type="project" value="TreeGrafter"/>
</dbReference>
<evidence type="ECO:0000256" key="6">
    <source>
        <dbReference type="ARBA" id="ARBA00022840"/>
    </source>
</evidence>
<evidence type="ECO:0000256" key="5">
    <source>
        <dbReference type="ARBA" id="ARBA00022777"/>
    </source>
</evidence>
<dbReference type="SUPFAM" id="SSF53613">
    <property type="entry name" value="Ribokinase-like"/>
    <property type="match status" value="1"/>
</dbReference>
<keyword evidence="5 11" id="KW-0418">Kinase</keyword>
<organism evidence="15 16">
    <name type="scientific">Malus domestica</name>
    <name type="common">Apple</name>
    <name type="synonym">Pyrus malus</name>
    <dbReference type="NCBI Taxonomy" id="3750"/>
    <lineage>
        <taxon>Eukaryota</taxon>
        <taxon>Viridiplantae</taxon>
        <taxon>Streptophyta</taxon>
        <taxon>Embryophyta</taxon>
        <taxon>Tracheophyta</taxon>
        <taxon>Spermatophyta</taxon>
        <taxon>Magnoliopsida</taxon>
        <taxon>eudicotyledons</taxon>
        <taxon>Gunneridae</taxon>
        <taxon>Pentapetalae</taxon>
        <taxon>rosids</taxon>
        <taxon>fabids</taxon>
        <taxon>Rosales</taxon>
        <taxon>Rosaceae</taxon>
        <taxon>Amygdaloideae</taxon>
        <taxon>Maleae</taxon>
        <taxon>Malus</taxon>
    </lineage>
</organism>
<dbReference type="InterPro" id="IPR029056">
    <property type="entry name" value="Ribokinase-like"/>
</dbReference>
<comment type="pathway">
    <text evidence="1">Glycan biosynthesis; starch biosynthesis.</text>
</comment>
<dbReference type="Proteomes" id="UP000290289">
    <property type="component" value="Chromosome 7"/>
</dbReference>
<evidence type="ECO:0000256" key="8">
    <source>
        <dbReference type="ARBA" id="ARBA00037195"/>
    </source>
</evidence>
<dbReference type="FunFam" id="3.40.1190.20:FF:000005">
    <property type="entry name" value="Probable fructokinase-2"/>
    <property type="match status" value="1"/>
</dbReference>
<dbReference type="EMBL" id="RDQH01000333">
    <property type="protein sequence ID" value="RXH94975.1"/>
    <property type="molecule type" value="Genomic_DNA"/>
</dbReference>
<dbReference type="STRING" id="3750.A0A498JJ03"/>
<name>A0A498JJ03_MALDO</name>
<comment type="caution">
    <text evidence="15">The sequence shown here is derived from an EMBL/GenBank/DDBJ whole genome shotgun (WGS) entry which is preliminary data.</text>
</comment>
<evidence type="ECO:0000256" key="2">
    <source>
        <dbReference type="ARBA" id="ARBA00010688"/>
    </source>
</evidence>
<evidence type="ECO:0000256" key="1">
    <source>
        <dbReference type="ARBA" id="ARBA00004727"/>
    </source>
</evidence>
<keyword evidence="12" id="KW-0175">Coiled coil</keyword>
<evidence type="ECO:0000259" key="14">
    <source>
        <dbReference type="Pfam" id="PF00294"/>
    </source>
</evidence>
<evidence type="ECO:0000313" key="15">
    <source>
        <dbReference type="EMBL" id="RXH94975.1"/>
    </source>
</evidence>
<evidence type="ECO:0000256" key="9">
    <source>
        <dbReference type="ARBA" id="ARBA00038887"/>
    </source>
</evidence>
<dbReference type="InterPro" id="IPR050306">
    <property type="entry name" value="PfkB_Carbo_kinase"/>
</dbReference>
<dbReference type="GO" id="GO:0006000">
    <property type="term" value="P:fructose metabolic process"/>
    <property type="evidence" value="ECO:0007669"/>
    <property type="project" value="TreeGrafter"/>
</dbReference>
<dbReference type="PROSITE" id="PS00584">
    <property type="entry name" value="PFKB_KINASES_2"/>
    <property type="match status" value="1"/>
</dbReference>
<dbReference type="Gene3D" id="3.40.1190.20">
    <property type="match status" value="1"/>
</dbReference>
<dbReference type="Pfam" id="PF00294">
    <property type="entry name" value="PfkB"/>
    <property type="match status" value="1"/>
</dbReference>
<evidence type="ECO:0000313" key="16">
    <source>
        <dbReference type="Proteomes" id="UP000290289"/>
    </source>
</evidence>
<sequence length="675" mass="72898">MGTTCGKLRLSTISRVAKTYSNLDVEILYSTAFDLRVSDDLIANLVPLLPFFFRSFLSFITSLQLNCTNTEPSLSLSPFLLAYSALSLNFNLCNSIPAMANNLGPALDKKLVLCEDSKDASSDKKGGSQDDKSLVVCFGEMLIDFVPTVGGVSLAEAPAFNKAPGGAPANVAVGVARLGGSAGFIGKVGDDEFGYMLADILKQNNVDNSGVRFDPSARTALAFVTLRADGEREFLFFRHPSADMLLRESELDINLIKKAKIFHYGSISLIDEPCRSTHLAAMKIAKKSGCILSYDPNLRLPLWPSEDAALKGIMSIWDQADIIKISEDEIRFLTGGDDPCDDNVVLTKLFHPNLRLLVVTEGSEGCRYYTQKFHGRVGGVKVKPVDTTGAGDAFVGGVLNSIASNLSLFQDEKGLREALLFANACGALTVTERGAIPAMPTREAAEIGPDGLAREASVITYTEKTVDPSRYIEENYSKIRDVERELAQLSMEMKLTAGPKKSALEHLRKKIEMSTEKIHAAKLKEEQARKVWEAALQAVKDEEAIKQQLCEDLNQLVQESSSSQFTRLEELKRRLEAMNPSRSSASVSHDGKSMGPDAPTVPGSTESGGVTQNIPNPRNPGNVSVTNGHNQQAPVEGEGRGKKKSQFHGRGKGLGAVPKGRGPPPPGWTGAGFDA</sequence>
<dbReference type="AlphaFoldDB" id="A0A498JJ03"/>
<proteinExistence type="inferred from homology"/>
<dbReference type="InterPro" id="IPR011611">
    <property type="entry name" value="PfkB_dom"/>
</dbReference>
<dbReference type="GO" id="GO:0005524">
    <property type="term" value="F:ATP binding"/>
    <property type="evidence" value="ECO:0007669"/>
    <property type="project" value="UniProtKB-KW"/>
</dbReference>
<dbReference type="EC" id="2.7.1.4" evidence="9"/>
<dbReference type="GO" id="GO:0008865">
    <property type="term" value="F:fructokinase activity"/>
    <property type="evidence" value="ECO:0007669"/>
    <property type="project" value="UniProtKB-EC"/>
</dbReference>
<keyword evidence="6" id="KW-0067">ATP-binding</keyword>
<dbReference type="PANTHER" id="PTHR43085">
    <property type="entry name" value="HEXOKINASE FAMILY MEMBER"/>
    <property type="match status" value="1"/>
</dbReference>
<keyword evidence="16" id="KW-1185">Reference proteome</keyword>
<feature type="compositionally biased region" description="Polar residues" evidence="13">
    <location>
        <begin position="602"/>
        <end position="633"/>
    </location>
</feature>
<comment type="catalytic activity">
    <reaction evidence="10">
        <text>D-fructose + ATP = D-fructose 6-phosphate + ADP + H(+)</text>
        <dbReference type="Rhea" id="RHEA:16125"/>
        <dbReference type="ChEBI" id="CHEBI:15378"/>
        <dbReference type="ChEBI" id="CHEBI:30616"/>
        <dbReference type="ChEBI" id="CHEBI:37721"/>
        <dbReference type="ChEBI" id="CHEBI:61527"/>
        <dbReference type="ChEBI" id="CHEBI:456216"/>
        <dbReference type="EC" id="2.7.1.4"/>
    </reaction>
</comment>
<evidence type="ECO:0000256" key="10">
    <source>
        <dbReference type="ARBA" id="ARBA00048451"/>
    </source>
</evidence>
<keyword evidence="7" id="KW-0119">Carbohydrate metabolism</keyword>
<dbReference type="PRINTS" id="PR00990">
    <property type="entry name" value="RIBOKINASE"/>
</dbReference>
<protein>
    <recommendedName>
        <fullName evidence="9">fructokinase</fullName>
        <ecNumber evidence="9">2.7.1.4</ecNumber>
    </recommendedName>
</protein>
<evidence type="ECO:0000256" key="12">
    <source>
        <dbReference type="SAM" id="Coils"/>
    </source>
</evidence>
<dbReference type="PANTHER" id="PTHR43085:SF7">
    <property type="entry name" value="FRUCTOKINASE-7-RELATED"/>
    <property type="match status" value="1"/>
</dbReference>
<feature type="coiled-coil region" evidence="12">
    <location>
        <begin position="472"/>
        <end position="559"/>
    </location>
</feature>
<gene>
    <name evidence="15" type="ORF">DVH24_024659</name>
</gene>
<dbReference type="InterPro" id="IPR002173">
    <property type="entry name" value="Carboh/pur_kinase_PfkB_CS"/>
</dbReference>
<reference evidence="15 16" key="1">
    <citation type="submission" date="2018-10" db="EMBL/GenBank/DDBJ databases">
        <title>A high-quality apple genome assembly.</title>
        <authorList>
            <person name="Hu J."/>
        </authorList>
    </citation>
    <scope>NUCLEOTIDE SEQUENCE [LARGE SCALE GENOMIC DNA]</scope>
    <source>
        <strain evidence="16">cv. HFTH1</strain>
        <tissue evidence="15">Young leaf</tissue>
    </source>
</reference>
<comment type="function">
    <text evidence="8">May play an important role in maintaining the flux of carbon towards starch formation.</text>
</comment>
<feature type="region of interest" description="Disordered" evidence="13">
    <location>
        <begin position="577"/>
        <end position="675"/>
    </location>
</feature>
<accession>A0A498JJ03</accession>
<keyword evidence="4" id="KW-0547">Nucleotide-binding</keyword>
<dbReference type="PROSITE" id="PS00583">
    <property type="entry name" value="PFKB_KINASES_1"/>
    <property type="match status" value="1"/>
</dbReference>
<comment type="similarity">
    <text evidence="2 11">Belongs to the carbohydrate kinase PfkB family.</text>
</comment>
<feature type="compositionally biased region" description="Basic residues" evidence="13">
    <location>
        <begin position="641"/>
        <end position="651"/>
    </location>
</feature>
<feature type="domain" description="Carbohydrate kinase PfkB" evidence="14">
    <location>
        <begin position="133"/>
        <end position="441"/>
    </location>
</feature>
<evidence type="ECO:0000256" key="7">
    <source>
        <dbReference type="ARBA" id="ARBA00023277"/>
    </source>
</evidence>
<evidence type="ECO:0000256" key="13">
    <source>
        <dbReference type="SAM" id="MobiDB-lite"/>
    </source>
</evidence>
<keyword evidence="3 11" id="KW-0808">Transferase</keyword>
<evidence type="ECO:0000256" key="11">
    <source>
        <dbReference type="RuleBase" id="RU003704"/>
    </source>
</evidence>
<evidence type="ECO:0000256" key="3">
    <source>
        <dbReference type="ARBA" id="ARBA00022679"/>
    </source>
</evidence>
<dbReference type="CDD" id="cd01167">
    <property type="entry name" value="bac_FRK"/>
    <property type="match status" value="1"/>
</dbReference>
<dbReference type="InterPro" id="IPR002139">
    <property type="entry name" value="Ribo/fructo_kinase"/>
</dbReference>
<evidence type="ECO:0000256" key="4">
    <source>
        <dbReference type="ARBA" id="ARBA00022741"/>
    </source>
</evidence>